<reference evidence="3 4" key="1">
    <citation type="submission" date="2016-05" db="EMBL/GenBank/DDBJ databases">
        <title>Single-cell genome of chain-forming Candidatus Thiomargarita nelsonii and comparison to other large sulfur-oxidizing bacteria.</title>
        <authorList>
            <person name="Winkel M."/>
            <person name="Salman V."/>
            <person name="Woyke T."/>
            <person name="Schulz-Vogt H."/>
            <person name="Richter M."/>
            <person name="Flood B."/>
            <person name="Bailey J."/>
            <person name="Amann R."/>
            <person name="Mussmann M."/>
        </authorList>
    </citation>
    <scope>NUCLEOTIDE SEQUENCE [LARGE SCALE GENOMIC DNA]</scope>
    <source>
        <strain evidence="3 4">THI036</strain>
    </source>
</reference>
<organism evidence="3 4">
    <name type="scientific">Candidatus Thiomargarita nelsonii</name>
    <dbReference type="NCBI Taxonomy" id="1003181"/>
    <lineage>
        <taxon>Bacteria</taxon>
        <taxon>Pseudomonadati</taxon>
        <taxon>Pseudomonadota</taxon>
        <taxon>Gammaproteobacteria</taxon>
        <taxon>Thiotrichales</taxon>
        <taxon>Thiotrichaceae</taxon>
        <taxon>Thiomargarita</taxon>
    </lineage>
</organism>
<keyword evidence="1" id="KW-1133">Transmembrane helix</keyword>
<gene>
    <name evidence="3" type="ORF">THIOM_001048</name>
</gene>
<name>A0A176S5A5_9GAMM</name>
<dbReference type="Pfam" id="PF13546">
    <property type="entry name" value="DDE_5"/>
    <property type="match status" value="1"/>
</dbReference>
<comment type="caution">
    <text evidence="3">The sequence shown here is derived from an EMBL/GenBank/DDBJ whole genome shotgun (WGS) entry which is preliminary data.</text>
</comment>
<dbReference type="Proteomes" id="UP000076962">
    <property type="component" value="Unassembled WGS sequence"/>
</dbReference>
<keyword evidence="4" id="KW-1185">Reference proteome</keyword>
<dbReference type="AlphaFoldDB" id="A0A176S5A5"/>
<sequence>MIIAEPAYFIKSFIVDLNNAIKDLKASAGILLSQITWLGFCLMGILLVNSVCWAKFERASLGGYSLARLSWMFRKAKIAWSLLFIASVKRVLKQHGITEGTLVIDETDYRRAKRTKRIYKTHKQKDKKTGGYVNGQTIVFLLLVTNAITIPVGFAFYMPDPVFRSWKKNDDKLKKQGIAKKDRPVEPERNPDYPTKVQIALNLLQEFHVHHNDIRVQAVLADALYGEGHFMNQASKIFGGVQVISQLSNNQNILDRGQKKSVDHYFNSTNKGVNQIICIRGGEKIIATVSSARLKVDAHGVKRPLWT</sequence>
<evidence type="ECO:0000256" key="1">
    <source>
        <dbReference type="SAM" id="Phobius"/>
    </source>
</evidence>
<dbReference type="InterPro" id="IPR038721">
    <property type="entry name" value="IS701-like_DDE_dom"/>
</dbReference>
<feature type="transmembrane region" description="Helical" evidence="1">
    <location>
        <begin position="138"/>
        <end position="158"/>
    </location>
</feature>
<dbReference type="EMBL" id="LUTY01000540">
    <property type="protein sequence ID" value="OAD23124.1"/>
    <property type="molecule type" value="Genomic_DNA"/>
</dbReference>
<dbReference type="InterPro" id="IPR039365">
    <property type="entry name" value="IS701-like"/>
</dbReference>
<evidence type="ECO:0000259" key="2">
    <source>
        <dbReference type="Pfam" id="PF13546"/>
    </source>
</evidence>
<dbReference type="PANTHER" id="PTHR33627:SF1">
    <property type="entry name" value="TRANSPOSASE"/>
    <property type="match status" value="1"/>
</dbReference>
<evidence type="ECO:0000313" key="4">
    <source>
        <dbReference type="Proteomes" id="UP000076962"/>
    </source>
</evidence>
<evidence type="ECO:0000313" key="3">
    <source>
        <dbReference type="EMBL" id="OAD23124.1"/>
    </source>
</evidence>
<feature type="transmembrane region" description="Helical" evidence="1">
    <location>
        <begin position="35"/>
        <end position="56"/>
    </location>
</feature>
<keyword evidence="1" id="KW-0812">Transmembrane</keyword>
<dbReference type="PANTHER" id="PTHR33627">
    <property type="entry name" value="TRANSPOSASE"/>
    <property type="match status" value="1"/>
</dbReference>
<accession>A0A176S5A5</accession>
<feature type="domain" description="Transposase IS701-like DDE" evidence="2">
    <location>
        <begin position="89"/>
        <end position="251"/>
    </location>
</feature>
<protein>
    <recommendedName>
        <fullName evidence="2">Transposase IS701-like DDE domain-containing protein</fullName>
    </recommendedName>
</protein>
<proteinExistence type="predicted"/>
<keyword evidence="1" id="KW-0472">Membrane</keyword>